<accession>A0A0M0JVM1</accession>
<feature type="region of interest" description="Disordered" evidence="1">
    <location>
        <begin position="419"/>
        <end position="440"/>
    </location>
</feature>
<gene>
    <name evidence="2" type="ORF">Ctob_007007</name>
</gene>
<dbReference type="AlphaFoldDB" id="A0A0M0JVM1"/>
<comment type="caution">
    <text evidence="2">The sequence shown here is derived from an EMBL/GenBank/DDBJ whole genome shotgun (WGS) entry which is preliminary data.</text>
</comment>
<organism evidence="2 3">
    <name type="scientific">Chrysochromulina tobinii</name>
    <dbReference type="NCBI Taxonomy" id="1460289"/>
    <lineage>
        <taxon>Eukaryota</taxon>
        <taxon>Haptista</taxon>
        <taxon>Haptophyta</taxon>
        <taxon>Prymnesiophyceae</taxon>
        <taxon>Prymnesiales</taxon>
        <taxon>Chrysochromulinaceae</taxon>
        <taxon>Chrysochromulina</taxon>
    </lineage>
</organism>
<sequence>MGQLQSQPDPHAVTDPGALCAATGWAMRAMCVSALVGSSSKTDPSFSYWARRRWLHLPSCCSPAALDAALTALPHRWLPDGEESEACHDGRKSWPEVCGCHAEHRARGQRYALAELWNCLVDAHDPAAASAARWPQREGSDTVLVVASASPISAVKLHLLRRLVNTSSVPVYVFNDEGTTDQSRLRRDVAAIEAAGARYKAQDLPRIEAAFGGNGQLGDFGGRSQRLRHLPSLIWLAHSHHVRYAWVLEDDVYVRNTDAFLASYQGTHDDLIAARHSNEPSVERTGTNRLVHAQRDAVSPPMAVGGVLIPIMRWSRSFARSALRTVLLEKSTIHHETFFAFVAHAWNTTSAVLRSKDARYLITQEIGRDASSTREIGRDASSFALEQLVDCPSISLAHPVVYAALEDMPATARTPATTRLPLGCLPNGAPSRAPSTPTPELNPRVVPTPLQPSMVSHFLIEALDCYDLKRVWKGEVAKTLDDVMGSPRVRLPWGPVLAAAEYLVTVRLGDRVIEGSPLRVRDECNTEFLPHECT</sequence>
<keyword evidence="3" id="KW-1185">Reference proteome</keyword>
<evidence type="ECO:0000313" key="2">
    <source>
        <dbReference type="EMBL" id="KOO30721.1"/>
    </source>
</evidence>
<reference evidence="3" key="1">
    <citation type="journal article" date="2015" name="PLoS Genet.">
        <title>Genome Sequence and Transcriptome Analyses of Chrysochromulina tobin: Metabolic Tools for Enhanced Algal Fitness in the Prominent Order Prymnesiales (Haptophyceae).</title>
        <authorList>
            <person name="Hovde B.T."/>
            <person name="Deodato C.R."/>
            <person name="Hunsperger H.M."/>
            <person name="Ryken S.A."/>
            <person name="Yost W."/>
            <person name="Jha R.K."/>
            <person name="Patterson J."/>
            <person name="Monnat R.J. Jr."/>
            <person name="Barlow S.B."/>
            <person name="Starkenburg S.R."/>
            <person name="Cattolico R.A."/>
        </authorList>
    </citation>
    <scope>NUCLEOTIDE SEQUENCE</scope>
    <source>
        <strain evidence="3">CCMP291</strain>
    </source>
</reference>
<proteinExistence type="predicted"/>
<name>A0A0M0JVM1_9EUKA</name>
<dbReference type="Proteomes" id="UP000037460">
    <property type="component" value="Unassembled WGS sequence"/>
</dbReference>
<dbReference type="EMBL" id="JWZX01002173">
    <property type="protein sequence ID" value="KOO30721.1"/>
    <property type="molecule type" value="Genomic_DNA"/>
</dbReference>
<evidence type="ECO:0000256" key="1">
    <source>
        <dbReference type="SAM" id="MobiDB-lite"/>
    </source>
</evidence>
<evidence type="ECO:0000313" key="3">
    <source>
        <dbReference type="Proteomes" id="UP000037460"/>
    </source>
</evidence>
<protein>
    <submittedName>
        <fullName evidence="2">Uncharacterized protein</fullName>
    </submittedName>
</protein>